<evidence type="ECO:0000256" key="11">
    <source>
        <dbReference type="ARBA" id="ARBA00023237"/>
    </source>
</evidence>
<evidence type="ECO:0000313" key="17">
    <source>
        <dbReference type="Proteomes" id="UP000529946"/>
    </source>
</evidence>
<evidence type="ECO:0000256" key="6">
    <source>
        <dbReference type="ARBA" id="ARBA00022729"/>
    </source>
</evidence>
<keyword evidence="7" id="KW-0408">Iron</keyword>
<evidence type="ECO:0000256" key="8">
    <source>
        <dbReference type="ARBA" id="ARBA00023065"/>
    </source>
</evidence>
<keyword evidence="17" id="KW-1185">Reference proteome</keyword>
<reference evidence="16 17" key="1">
    <citation type="submission" date="2020-08" db="EMBL/GenBank/DDBJ databases">
        <title>Genomic Encyclopedia of Type Strains, Phase IV (KMG-IV): sequencing the most valuable type-strain genomes for metagenomic binning, comparative biology and taxonomic classification.</title>
        <authorList>
            <person name="Goeker M."/>
        </authorList>
    </citation>
    <scope>NUCLEOTIDE SEQUENCE [LARGE SCALE GENOMIC DNA]</scope>
    <source>
        <strain evidence="16 17">DSM 23960</strain>
    </source>
</reference>
<comment type="subcellular location">
    <subcellularLocation>
        <location evidence="1 12">Cell outer membrane</location>
        <topology evidence="1 12">Multi-pass membrane protein</topology>
    </subcellularLocation>
</comment>
<dbReference type="InterPro" id="IPR039426">
    <property type="entry name" value="TonB-dep_rcpt-like"/>
</dbReference>
<sequence>MLRLLACSSIALIAAMGPGVAMAQTSGSDPARQAADEQTAATQLGDVVVTARRREEAIRDVPATITALTDEQLEAKGPVEGTGDLLQTVPGVRFNGVQAENLAEISIRGSGTQRATSADSAVGLFVNGAYVGSSTLGGRNFKRIDYFDLSRIEVLEGPQGALYGRNSEYGTVNIVLARPAFRDGGRVSATYTDDLSQMRVEGVVNQQLSDTVAVRFGAQVTGQGGGIYYNPNQDSYYDHTDGYIVRGQVRYSDGPVDVNLLVDAMDMNLPTFANQWVIPAGRLPTLPLGYTGPRYDIPQDVDNGLHQTVQRAMLTADYDFGWATLTSTTMALQSESAQDFAGGVDLATQAMFQSQGQIGFYPLAQTSTFAEDKTLYQDVRLAGEAMDGSLQWLAGAEALMQDDFYTRDTVTSPCVQTATSGICGGTPTQPICYRLTPTALNCPTVFPRPFGSHRVAPSEYRSGAVYGSLKYDTGPWSVSGELRYSRDDKTATQSDFNLYTTTPVGTSTTYTFEQDNLSYAAMASYRLTGSMPTLLYARTGTGYRAGGVNNGAVVPVAPNPLRPTYENEDTTSYEVGLKSDLTDNVFLRVSAYASETDNAIASVLDGCTVLNVCGQVGSVFNINGGTVEVRGLEVALDSKFDVGPGQLTLNLNGARQEAEWVEVVTAPGAPVLGSSVAQTPDWTMSANVNYAQPIGENLTGFFNIAYNGQRGGVQDTATATAPAIPLEDIDNIDARVGFNYQRTTVAFFVKNLTDEVIPVLKLQQGDIPLANRYSRPRTFGVTLGYRW</sequence>
<evidence type="ECO:0000259" key="14">
    <source>
        <dbReference type="Pfam" id="PF07715"/>
    </source>
</evidence>
<comment type="similarity">
    <text evidence="12">Belongs to the TonB-dependent receptor family.</text>
</comment>
<name>A0A7W6JD01_9CAUL</name>
<keyword evidence="3 12" id="KW-1134">Transmembrane beta strand</keyword>
<organism evidence="16 17">
    <name type="scientific">Brevundimonas lenta</name>
    <dbReference type="NCBI Taxonomy" id="424796"/>
    <lineage>
        <taxon>Bacteria</taxon>
        <taxon>Pseudomonadati</taxon>
        <taxon>Pseudomonadota</taxon>
        <taxon>Alphaproteobacteria</taxon>
        <taxon>Caulobacterales</taxon>
        <taxon>Caulobacteraceae</taxon>
        <taxon>Brevundimonas</taxon>
    </lineage>
</organism>
<dbReference type="PANTHER" id="PTHR32552">
    <property type="entry name" value="FERRICHROME IRON RECEPTOR-RELATED"/>
    <property type="match status" value="1"/>
</dbReference>
<evidence type="ECO:0000256" key="7">
    <source>
        <dbReference type="ARBA" id="ARBA00023004"/>
    </source>
</evidence>
<evidence type="ECO:0000313" key="16">
    <source>
        <dbReference type="EMBL" id="MBB4082854.1"/>
    </source>
</evidence>
<evidence type="ECO:0000256" key="13">
    <source>
        <dbReference type="SAM" id="SignalP"/>
    </source>
</evidence>
<dbReference type="Pfam" id="PF13505">
    <property type="entry name" value="OMP_b-brl"/>
    <property type="match status" value="1"/>
</dbReference>
<evidence type="ECO:0000256" key="2">
    <source>
        <dbReference type="ARBA" id="ARBA00022448"/>
    </source>
</evidence>
<keyword evidence="9" id="KW-0798">TonB box</keyword>
<dbReference type="Pfam" id="PF07715">
    <property type="entry name" value="Plug"/>
    <property type="match status" value="1"/>
</dbReference>
<dbReference type="PROSITE" id="PS52016">
    <property type="entry name" value="TONB_DEPENDENT_REC_3"/>
    <property type="match status" value="1"/>
</dbReference>
<dbReference type="Gene3D" id="2.40.170.20">
    <property type="entry name" value="TonB-dependent receptor, beta-barrel domain"/>
    <property type="match status" value="1"/>
</dbReference>
<evidence type="ECO:0000256" key="12">
    <source>
        <dbReference type="PROSITE-ProRule" id="PRU01360"/>
    </source>
</evidence>
<dbReference type="InterPro" id="IPR036942">
    <property type="entry name" value="Beta-barrel_TonB_sf"/>
</dbReference>
<evidence type="ECO:0000256" key="4">
    <source>
        <dbReference type="ARBA" id="ARBA00022496"/>
    </source>
</evidence>
<evidence type="ECO:0000256" key="3">
    <source>
        <dbReference type="ARBA" id="ARBA00022452"/>
    </source>
</evidence>
<keyword evidence="8" id="KW-0406">Ion transport</keyword>
<feature type="signal peptide" evidence="13">
    <location>
        <begin position="1"/>
        <end position="23"/>
    </location>
</feature>
<dbReference type="PANTHER" id="PTHR32552:SF81">
    <property type="entry name" value="TONB-DEPENDENT OUTER MEMBRANE RECEPTOR"/>
    <property type="match status" value="1"/>
</dbReference>
<feature type="domain" description="Outer membrane protein beta-barrel" evidence="15">
    <location>
        <begin position="465"/>
        <end position="593"/>
    </location>
</feature>
<dbReference type="AlphaFoldDB" id="A0A7W6JD01"/>
<keyword evidence="16" id="KW-0675">Receptor</keyword>
<keyword evidence="5 12" id="KW-0812">Transmembrane</keyword>
<dbReference type="GO" id="GO:0006826">
    <property type="term" value="P:iron ion transport"/>
    <property type="evidence" value="ECO:0007669"/>
    <property type="project" value="UniProtKB-KW"/>
</dbReference>
<dbReference type="Proteomes" id="UP000529946">
    <property type="component" value="Unassembled WGS sequence"/>
</dbReference>
<dbReference type="InterPro" id="IPR027385">
    <property type="entry name" value="Beta-barrel_OMP"/>
</dbReference>
<evidence type="ECO:0000256" key="10">
    <source>
        <dbReference type="ARBA" id="ARBA00023136"/>
    </source>
</evidence>
<gene>
    <name evidence="16" type="ORF">GGR12_001720</name>
</gene>
<keyword evidence="10 12" id="KW-0472">Membrane</keyword>
<keyword evidence="11 12" id="KW-0998">Cell outer membrane</keyword>
<comment type="caution">
    <text evidence="16">The sequence shown here is derived from an EMBL/GenBank/DDBJ whole genome shotgun (WGS) entry which is preliminary data.</text>
</comment>
<dbReference type="InterPro" id="IPR012910">
    <property type="entry name" value="Plug_dom"/>
</dbReference>
<dbReference type="RefSeq" id="WP_183204008.1">
    <property type="nucleotide sequence ID" value="NZ_BAAAER010000001.1"/>
</dbReference>
<dbReference type="GO" id="GO:0009279">
    <property type="term" value="C:cell outer membrane"/>
    <property type="evidence" value="ECO:0007669"/>
    <property type="project" value="UniProtKB-SubCell"/>
</dbReference>
<dbReference type="SUPFAM" id="SSF56935">
    <property type="entry name" value="Porins"/>
    <property type="match status" value="1"/>
</dbReference>
<feature type="chain" id="PRO_5030919801" evidence="13">
    <location>
        <begin position="24"/>
        <end position="787"/>
    </location>
</feature>
<keyword evidence="6 13" id="KW-0732">Signal</keyword>
<keyword evidence="2 12" id="KW-0813">Transport</keyword>
<accession>A0A7W6JD01</accession>
<evidence type="ECO:0000256" key="1">
    <source>
        <dbReference type="ARBA" id="ARBA00004571"/>
    </source>
</evidence>
<protein>
    <submittedName>
        <fullName evidence="16">Iron complex outermembrane receptor protein</fullName>
    </submittedName>
</protein>
<evidence type="ECO:0000256" key="9">
    <source>
        <dbReference type="ARBA" id="ARBA00023077"/>
    </source>
</evidence>
<evidence type="ECO:0000259" key="15">
    <source>
        <dbReference type="Pfam" id="PF13505"/>
    </source>
</evidence>
<proteinExistence type="inferred from homology"/>
<evidence type="ECO:0000256" key="5">
    <source>
        <dbReference type="ARBA" id="ARBA00022692"/>
    </source>
</evidence>
<feature type="domain" description="TonB-dependent receptor plug" evidence="14">
    <location>
        <begin position="58"/>
        <end position="170"/>
    </location>
</feature>
<dbReference type="EMBL" id="JACIDM010000002">
    <property type="protein sequence ID" value="MBB4082854.1"/>
    <property type="molecule type" value="Genomic_DNA"/>
</dbReference>
<keyword evidence="4" id="KW-0410">Iron transport</keyword>